<sequence>MAASTGYVRLWAAARCWVLRRPLLAVTGGRVPSASGSWLRRGCRVCDTSTPWGGRVPMGGGQWRGLWDAGSRGGSDETSEGGVEDGATASSGEGPVVTALAPMTVPDVFPHLPLIAISRNPVFPRFIKIVEVKNKKLVELLRRKVRLAQPYVGVFLKRDDNNESDVVESLDEIYHTGTFAQIHEMQDLGDKLRMIVTGHRRIHISRQLEVEPEGLEPEAENKQKSRRKLKRGKKEVGDELGAKPQLEMVTEATSDTSKEVLMVEVENVAHEDFQVTEEVKALTAEIVKTIRDIIALNPLYRESVLQMMQAGQRVVDNPIYLSDMGAALTGAESHELQDVLEETNILKRLYKALSLLKKEFELSKLQQRLGREVEEKIKQTHRKYLLQEQLKIIKKELGLEKDDKDAIEEKFRERLKELVVPKHVMDVVDEELSKLALLDNHSSEFNVTRNYLDWLTSIPWGRQSDENLDLARAQSVLEEDHYGMEDVKKRVLEFIAVSQLRGSTQGKILCFHGPPGVGKTSIARSIARALGREYFRFSVGGMTDVAEIKGHRRTYVGAMPGKIIQCLKKTKTENPLVLIDEVDKIGRGYQGDPSSALLELLDPEQNANFLDHYLDVPVDLSKVLFICTANVTDTIPEPLRDRMEMINVSGYVAQEKLAIAEVLRKAAYKIVSGEAQTVHVTPENLQDFVGKPVFTVERMYDVTPPGVVMGLAWTAMGGSTLFVETSLRRPQPSGSKEDKDGSLEVTGQLGDVMKESARIAYTFARAFLMEQDPENDFLVTSHIHLHVPEGATPKDGPSAGCTIVTALLSLALGQPVLQNLAMTGEVSLTGKVLPVGGIKEKTIAAKRAGVTCIILPAENRKDFSDLAPFITEGLEVHFVEHYRDIFRIAFPLREHQEALAVER</sequence>
<dbReference type="InterPro" id="IPR020568">
    <property type="entry name" value="Ribosomal_Su5_D2-typ_SF"/>
</dbReference>
<dbReference type="SUPFAM" id="SSF52540">
    <property type="entry name" value="P-loop containing nucleoside triphosphate hydrolases"/>
    <property type="match status" value="1"/>
</dbReference>
<proteinExistence type="evidence at protein level"/>
<evidence type="ECO:0000256" key="10">
    <source>
        <dbReference type="HAMAP-Rule" id="MF_03120"/>
    </source>
</evidence>
<comment type="catalytic activity">
    <reaction evidence="9 10">
        <text>Hydrolysis of proteins in presence of ATP.</text>
        <dbReference type="EC" id="3.4.21.53"/>
    </reaction>
</comment>
<keyword evidence="22" id="KW-1267">Proteomics identification</keyword>
<dbReference type="GO" id="GO:0070407">
    <property type="term" value="P:oxidation-dependent protein catabolic process"/>
    <property type="evidence" value="ECO:0007669"/>
    <property type="project" value="UniProtKB-UniRule"/>
</dbReference>
<dbReference type="Gene3D" id="2.30.130.40">
    <property type="entry name" value="LON domain-like"/>
    <property type="match status" value="1"/>
</dbReference>
<evidence type="ECO:0000256" key="9">
    <source>
        <dbReference type="ARBA" id="ARBA00050665"/>
    </source>
</evidence>
<dbReference type="Gene3D" id="3.30.230.10">
    <property type="match status" value="1"/>
</dbReference>
<dbReference type="GO" id="GO:0006515">
    <property type="term" value="P:protein quality control for misfolded or incompletely synthesized proteins"/>
    <property type="evidence" value="ECO:0007669"/>
    <property type="project" value="UniProtKB-UniRule"/>
</dbReference>
<dbReference type="InterPro" id="IPR008269">
    <property type="entry name" value="Lon_proteolytic"/>
</dbReference>
<keyword evidence="5 10" id="KW-0720">Serine protease</keyword>
<dbReference type="InterPro" id="IPR027065">
    <property type="entry name" value="Lon_Prtase"/>
</dbReference>
<evidence type="ECO:0007829" key="22">
    <source>
        <dbReference type="PeptideAtlas" id="A0A8I6AS66"/>
    </source>
</evidence>
<dbReference type="SMART" id="SM00464">
    <property type="entry name" value="LON"/>
    <property type="match status" value="1"/>
</dbReference>
<evidence type="ECO:0000256" key="15">
    <source>
        <dbReference type="RuleBase" id="RU000591"/>
    </source>
</evidence>
<feature type="transit peptide" description="Mitochondrion" evidence="10">
    <location>
        <begin position="1"/>
        <end position="65"/>
    </location>
</feature>
<feature type="chain" id="PRO_5035346525" description="Lon protease homolog, mitochondrial" evidence="10">
    <location>
        <begin position="66"/>
        <end position="903"/>
    </location>
</feature>
<dbReference type="CDD" id="cd19500">
    <property type="entry name" value="RecA-like_Lon"/>
    <property type="match status" value="1"/>
</dbReference>
<feature type="compositionally biased region" description="Basic residues" evidence="16">
    <location>
        <begin position="224"/>
        <end position="233"/>
    </location>
</feature>
<dbReference type="GO" id="GO:0004252">
    <property type="term" value="F:serine-type endopeptidase activity"/>
    <property type="evidence" value="ECO:0007669"/>
    <property type="project" value="UniProtKB-UniRule"/>
</dbReference>
<dbReference type="FunFam" id="1.20.5.5270:FF:000001">
    <property type="entry name" value="Lon protease homolog, mitochondrial"/>
    <property type="match status" value="1"/>
</dbReference>
<dbReference type="Pfam" id="PF05362">
    <property type="entry name" value="Lon_C"/>
    <property type="match status" value="1"/>
</dbReference>
<dbReference type="GO" id="GO:0034599">
    <property type="term" value="P:cellular response to oxidative stress"/>
    <property type="evidence" value="ECO:0007669"/>
    <property type="project" value="UniProtKB-UniRule"/>
</dbReference>
<dbReference type="InterPro" id="IPR003593">
    <property type="entry name" value="AAA+_ATPase"/>
</dbReference>
<dbReference type="Ensembl" id="ENSRNOT00000103051.2">
    <property type="protein sequence ID" value="ENSRNOP00000097632.1"/>
    <property type="gene ID" value="ENSRNOG00000046502.3"/>
</dbReference>
<dbReference type="HAMAP" id="MF_03120">
    <property type="entry name" value="lonm_euk"/>
    <property type="match status" value="1"/>
</dbReference>
<dbReference type="FunFam" id="1.20.58.1480:FF:000002">
    <property type="entry name" value="Lon protease homolog, mitochondrial"/>
    <property type="match status" value="1"/>
</dbReference>
<feature type="domain" description="Lon proteolytic" evidence="17">
    <location>
        <begin position="702"/>
        <end position="892"/>
    </location>
</feature>
<comment type="subcellular location">
    <subcellularLocation>
        <location evidence="1 10">Mitochondrion matrix</location>
    </subcellularLocation>
</comment>
<evidence type="ECO:0000313" key="19">
    <source>
        <dbReference type="Ensembl" id="ENSRNOP00000097632.1"/>
    </source>
</evidence>
<reference evidence="19" key="3">
    <citation type="submission" date="2025-09" db="UniProtKB">
        <authorList>
            <consortium name="Ensembl"/>
        </authorList>
    </citation>
    <scope>IDENTIFICATION</scope>
    <source>
        <strain evidence="19">Brown Norway</strain>
    </source>
</reference>
<dbReference type="PROSITE" id="PS01046">
    <property type="entry name" value="LON_SER"/>
    <property type="match status" value="1"/>
</dbReference>
<keyword evidence="4 10" id="KW-0378">Hydrolase</keyword>
<dbReference type="FunFam" id="3.30.230.10:FF:000015">
    <property type="entry name" value="Lon protease homolog, mitochondrial"/>
    <property type="match status" value="1"/>
</dbReference>
<feature type="region of interest" description="Disordered" evidence="16">
    <location>
        <begin position="212"/>
        <end position="243"/>
    </location>
</feature>
<dbReference type="InterPro" id="IPR014721">
    <property type="entry name" value="Ribsml_uS5_D2-typ_fold_subgr"/>
</dbReference>
<dbReference type="GO" id="GO:0005524">
    <property type="term" value="F:ATP binding"/>
    <property type="evidence" value="ECO:0007669"/>
    <property type="project" value="UniProtKB-UniRule"/>
</dbReference>
<feature type="domain" description="Lon N-terminal" evidence="18">
    <location>
        <begin position="112"/>
        <end position="360"/>
    </location>
</feature>
<dbReference type="PRINTS" id="PR00830">
    <property type="entry name" value="ENDOLAPTASE"/>
</dbReference>
<evidence type="ECO:0000256" key="6">
    <source>
        <dbReference type="ARBA" id="ARBA00022840"/>
    </source>
</evidence>
<dbReference type="Pfam" id="PF00004">
    <property type="entry name" value="AAA"/>
    <property type="match status" value="1"/>
</dbReference>
<feature type="binding site" evidence="10 13">
    <location>
        <begin position="513"/>
        <end position="520"/>
    </location>
    <ligand>
        <name>ATP</name>
        <dbReference type="ChEBI" id="CHEBI:30616"/>
    </ligand>
</feature>
<dbReference type="FunFam" id="2.30.130.40:FF:000004">
    <property type="entry name" value="Lon protease homolog, mitochondrial"/>
    <property type="match status" value="1"/>
</dbReference>
<dbReference type="EC" id="3.4.21.53" evidence="10"/>
<evidence type="ECO:0000256" key="5">
    <source>
        <dbReference type="ARBA" id="ARBA00022825"/>
    </source>
</evidence>
<dbReference type="PIRSF" id="PIRSF001174">
    <property type="entry name" value="Lon_proteas"/>
    <property type="match status" value="1"/>
</dbReference>
<evidence type="ECO:0000256" key="1">
    <source>
        <dbReference type="ARBA" id="ARBA00004305"/>
    </source>
</evidence>
<dbReference type="SMART" id="SM00382">
    <property type="entry name" value="AAA"/>
    <property type="match status" value="1"/>
</dbReference>
<dbReference type="InterPro" id="IPR008268">
    <property type="entry name" value="Peptidase_S16_AS"/>
</dbReference>
<evidence type="ECO:0000256" key="12">
    <source>
        <dbReference type="PIRSR" id="PIRSR001174-1"/>
    </source>
</evidence>
<dbReference type="SUPFAM" id="SSF88697">
    <property type="entry name" value="PUA domain-like"/>
    <property type="match status" value="1"/>
</dbReference>
<dbReference type="PROSITE" id="PS51787">
    <property type="entry name" value="LON_N"/>
    <property type="match status" value="1"/>
</dbReference>
<dbReference type="InterPro" id="IPR046336">
    <property type="entry name" value="Lon_prtase_N_sf"/>
</dbReference>
<dbReference type="InterPro" id="IPR027417">
    <property type="entry name" value="P-loop_NTPase"/>
</dbReference>
<dbReference type="PROSITE" id="PS51786">
    <property type="entry name" value="LON_PROTEOLYTIC"/>
    <property type="match status" value="1"/>
</dbReference>
<evidence type="ECO:0000256" key="14">
    <source>
        <dbReference type="PROSITE-ProRule" id="PRU01122"/>
    </source>
</evidence>
<dbReference type="GO" id="GO:0043565">
    <property type="term" value="F:sequence-specific DNA binding"/>
    <property type="evidence" value="ECO:0007669"/>
    <property type="project" value="UniProtKB-UniRule"/>
</dbReference>
<dbReference type="Pfam" id="PF02190">
    <property type="entry name" value="LON_substr_bdg"/>
    <property type="match status" value="1"/>
</dbReference>
<reference evidence="19" key="2">
    <citation type="submission" date="2025-08" db="UniProtKB">
        <authorList>
            <consortium name="Ensembl"/>
        </authorList>
    </citation>
    <scope>IDENTIFICATION</scope>
    <source>
        <strain evidence="19">Brown Norway</strain>
    </source>
</reference>
<dbReference type="GO" id="GO:0016887">
    <property type="term" value="F:ATP hydrolysis activity"/>
    <property type="evidence" value="ECO:0007669"/>
    <property type="project" value="UniProtKB-UniRule"/>
</dbReference>
<evidence type="ECO:0000256" key="11">
    <source>
        <dbReference type="PIRNR" id="PIRNR001174"/>
    </source>
</evidence>
<keyword evidence="20" id="KW-1185">Reference proteome</keyword>
<dbReference type="GO" id="GO:0005759">
    <property type="term" value="C:mitochondrial matrix"/>
    <property type="evidence" value="ECO:0007669"/>
    <property type="project" value="UniProtKB-SubCell"/>
</dbReference>
<evidence type="ECO:0000313" key="21">
    <source>
        <dbReference type="RGD" id="621598"/>
    </source>
</evidence>
<gene>
    <name evidence="19 21" type="primary">Lonp1</name>
    <name evidence="10" type="synonym">LONP1</name>
</gene>
<dbReference type="InterPro" id="IPR003959">
    <property type="entry name" value="ATPase_AAA_core"/>
</dbReference>
<dbReference type="RGD" id="621598">
    <property type="gene designation" value="Lonp1"/>
</dbReference>
<dbReference type="FunFam" id="3.40.50.300:FF:000021">
    <property type="entry name" value="Lon protease homolog"/>
    <property type="match status" value="1"/>
</dbReference>
<keyword evidence="6 10" id="KW-0067">ATP-binding</keyword>
<evidence type="ECO:0000256" key="8">
    <source>
        <dbReference type="ARBA" id="ARBA00023128"/>
    </source>
</evidence>
<dbReference type="NCBIfam" id="TIGR00763">
    <property type="entry name" value="lon"/>
    <property type="match status" value="1"/>
</dbReference>
<evidence type="ECO:0000259" key="18">
    <source>
        <dbReference type="PROSITE" id="PS51787"/>
    </source>
</evidence>
<dbReference type="InterPro" id="IPR003111">
    <property type="entry name" value="Lon_prtase_N"/>
</dbReference>
<dbReference type="GO" id="GO:0004176">
    <property type="term" value="F:ATP-dependent peptidase activity"/>
    <property type="evidence" value="ECO:0007669"/>
    <property type="project" value="UniProtKB-UniRule"/>
</dbReference>
<organism evidence="19 20">
    <name type="scientific">Rattus norvegicus</name>
    <name type="common">Rat</name>
    <dbReference type="NCBI Taxonomy" id="10116"/>
    <lineage>
        <taxon>Eukaryota</taxon>
        <taxon>Metazoa</taxon>
        <taxon>Chordata</taxon>
        <taxon>Craniata</taxon>
        <taxon>Vertebrata</taxon>
        <taxon>Euteleostomi</taxon>
        <taxon>Mammalia</taxon>
        <taxon>Eutheria</taxon>
        <taxon>Euarchontoglires</taxon>
        <taxon>Glires</taxon>
        <taxon>Rodentia</taxon>
        <taxon>Myomorpha</taxon>
        <taxon>Muroidea</taxon>
        <taxon>Muridae</taxon>
        <taxon>Murinae</taxon>
        <taxon>Rattus</taxon>
    </lineage>
</organism>
<protein>
    <recommendedName>
        <fullName evidence="10">Lon protease homolog, mitochondrial</fullName>
        <ecNumber evidence="10">3.4.21.53</ecNumber>
    </recommendedName>
    <alternativeName>
        <fullName evidence="10">Lon protease-like protein</fullName>
        <shortName evidence="10">LONP</shortName>
    </alternativeName>
    <alternativeName>
        <fullName evidence="10">Mitochondrial ATP-dependent protease Lon</fullName>
    </alternativeName>
    <alternativeName>
        <fullName evidence="10">Serine protease 15</fullName>
    </alternativeName>
</protein>
<keyword evidence="7 10" id="KW-0238">DNA-binding</keyword>
<dbReference type="AlphaFoldDB" id="A0A8I6AS66"/>
<comment type="similarity">
    <text evidence="10 11 14 15">Belongs to the peptidase S16 family.</text>
</comment>
<evidence type="ECO:0000256" key="2">
    <source>
        <dbReference type="ARBA" id="ARBA00022670"/>
    </source>
</evidence>
<evidence type="ECO:0000256" key="4">
    <source>
        <dbReference type="ARBA" id="ARBA00022801"/>
    </source>
</evidence>
<feature type="active site" evidence="10 12">
    <location>
        <position position="798"/>
    </location>
</feature>
<dbReference type="InterPro" id="IPR015947">
    <property type="entry name" value="PUA-like_sf"/>
</dbReference>
<comment type="subunit">
    <text evidence="10">Homohexamer. Organized in a ring with a central cavity. The ATP-binding and proteolytic domains (AP-domain) form a hexameric chamber, while the N-terminal domain is arranged as a trimer of dimers. DNA and RNA binding is stimulated by substrate and inhibited by ATP binding. Interacts with TWNK and mitochondrial DNA polymerase subunit POLG.</text>
</comment>
<keyword evidence="2 10" id="KW-0645">Protease</keyword>
<dbReference type="SUPFAM" id="SSF54211">
    <property type="entry name" value="Ribosomal protein S5 domain 2-like"/>
    <property type="match status" value="1"/>
</dbReference>
<keyword evidence="10" id="KW-0809">Transit peptide</keyword>
<evidence type="ECO:0000256" key="13">
    <source>
        <dbReference type="PIRSR" id="PIRSR001174-2"/>
    </source>
</evidence>
<evidence type="ECO:0000256" key="7">
    <source>
        <dbReference type="ARBA" id="ARBA00023125"/>
    </source>
</evidence>
<evidence type="ECO:0000256" key="16">
    <source>
        <dbReference type="SAM" id="MobiDB-lite"/>
    </source>
</evidence>
<dbReference type="GO" id="GO:0051131">
    <property type="term" value="P:chaperone-mediated protein complex assembly"/>
    <property type="evidence" value="ECO:0007669"/>
    <property type="project" value="UniProtKB-UniRule"/>
</dbReference>
<dbReference type="PANTHER" id="PTHR43718">
    <property type="entry name" value="LON PROTEASE"/>
    <property type="match status" value="1"/>
</dbReference>
<dbReference type="Gene3D" id="3.40.50.300">
    <property type="entry name" value="P-loop containing nucleotide triphosphate hydrolases"/>
    <property type="match status" value="1"/>
</dbReference>
<dbReference type="PANTHER" id="PTHR43718:SF2">
    <property type="entry name" value="LON PROTEASE HOMOLOG, MITOCHONDRIAL"/>
    <property type="match status" value="1"/>
</dbReference>
<name>A0A8I6AS66_RAT</name>
<feature type="active site" evidence="10 12">
    <location>
        <position position="841"/>
    </location>
</feature>
<accession>A0A8I6AS66</accession>
<dbReference type="Gene3D" id="1.20.5.5270">
    <property type="match status" value="1"/>
</dbReference>
<keyword evidence="8 10" id="KW-0496">Mitochondrion</keyword>
<dbReference type="Gene3D" id="1.20.58.1480">
    <property type="match status" value="1"/>
</dbReference>
<reference evidence="19" key="1">
    <citation type="submission" date="2024-01" db="EMBL/GenBank/DDBJ databases">
        <title>GRCr8: a new rat reference genome assembly contstructed from accurate long reads and long range scaffolding.</title>
        <authorList>
            <person name="Doris P.A."/>
            <person name="Kalbfleisch T."/>
            <person name="Li K."/>
            <person name="Howe K."/>
            <person name="Wood J."/>
        </authorList>
    </citation>
    <scope>NUCLEOTIDE SEQUENCE [LARGE SCALE GENOMIC DNA]</scope>
    <source>
        <strain evidence="19">Brown Norway</strain>
    </source>
</reference>
<evidence type="ECO:0000259" key="17">
    <source>
        <dbReference type="PROSITE" id="PS51786"/>
    </source>
</evidence>
<feature type="region of interest" description="Disordered" evidence="16">
    <location>
        <begin position="67"/>
        <end position="94"/>
    </location>
</feature>
<dbReference type="Proteomes" id="UP000002494">
    <property type="component" value="Chromosome 9"/>
</dbReference>
<evidence type="ECO:0000313" key="20">
    <source>
        <dbReference type="Proteomes" id="UP000002494"/>
    </source>
</evidence>
<dbReference type="InterPro" id="IPR004815">
    <property type="entry name" value="Lon_bac/euk-typ"/>
</dbReference>
<evidence type="ECO:0000256" key="3">
    <source>
        <dbReference type="ARBA" id="ARBA00022741"/>
    </source>
</evidence>
<keyword evidence="3 10" id="KW-0547">Nucleotide-binding</keyword>
<dbReference type="InterPro" id="IPR027503">
    <property type="entry name" value="Lonm_euk"/>
</dbReference>
<comment type="function">
    <text evidence="10">ATP-dependent serine protease that mediates the selective degradation of misfolded, unassembled or oxidatively damaged polypeptides as well as certain short-lived regulatory proteins in the mitochondrial matrix. May also have a chaperone function in the assembly of inner membrane protein complexes. Participates in the regulation of mitochondrial gene expression and in the maintenance of the integrity of the mitochondrial genome. Binds to mitochondrial promoters and RNA in a single-stranded, site-specific, and strand-specific manner. May regulate mitochondrial DNA replication and/or gene expression using site-specific, single-stranded DNA binding to target the degradation of regulatory proteins binding to adjacent sites in mitochondrial promoters.</text>
</comment>
<dbReference type="GeneTree" id="ENSGT00530000063553"/>